<dbReference type="EMBL" id="BTRK01000006">
    <property type="protein sequence ID" value="GMR57037.1"/>
    <property type="molecule type" value="Genomic_DNA"/>
</dbReference>
<proteinExistence type="predicted"/>
<reference evidence="2" key="1">
    <citation type="submission" date="2022-10" db="EMBL/GenBank/DDBJ databases">
        <title>Genome assembly of Pristionchus species.</title>
        <authorList>
            <person name="Yoshida K."/>
            <person name="Sommer R.J."/>
        </authorList>
    </citation>
    <scope>NUCLEOTIDE SEQUENCE [LARGE SCALE GENOMIC DNA]</scope>
    <source>
        <strain evidence="2">RS5460</strain>
    </source>
</reference>
<name>A0AAN5D7B3_9BILA</name>
<accession>A0AAN5D7B3</accession>
<keyword evidence="2" id="KW-1185">Reference proteome</keyword>
<dbReference type="AlphaFoldDB" id="A0AAN5D7B3"/>
<sequence length="98" mass="11465">LSLLLLGSVSSDRLRFHLEYLIDRNVSACDDFYHHVCSQSVDPNEFFINQVKDLFVNATHRLRPNAMKNNPIAVRNLTIFKRNRHVLSISVRLRTCKR</sequence>
<feature type="non-terminal residue" evidence="1">
    <location>
        <position position="1"/>
    </location>
</feature>
<comment type="caution">
    <text evidence="1">The sequence shown here is derived from an EMBL/GenBank/DDBJ whole genome shotgun (WGS) entry which is preliminary data.</text>
</comment>
<protein>
    <recommendedName>
        <fullName evidence="3">Peptidase</fullName>
    </recommendedName>
</protein>
<organism evidence="1 2">
    <name type="scientific">Pristionchus mayeri</name>
    <dbReference type="NCBI Taxonomy" id="1317129"/>
    <lineage>
        <taxon>Eukaryota</taxon>
        <taxon>Metazoa</taxon>
        <taxon>Ecdysozoa</taxon>
        <taxon>Nematoda</taxon>
        <taxon>Chromadorea</taxon>
        <taxon>Rhabditida</taxon>
        <taxon>Rhabditina</taxon>
        <taxon>Diplogasteromorpha</taxon>
        <taxon>Diplogasteroidea</taxon>
        <taxon>Neodiplogasteridae</taxon>
        <taxon>Pristionchus</taxon>
    </lineage>
</organism>
<gene>
    <name evidence="1" type="ORF">PMAYCL1PPCAC_27232</name>
</gene>
<dbReference type="Proteomes" id="UP001328107">
    <property type="component" value="Unassembled WGS sequence"/>
</dbReference>
<evidence type="ECO:0000313" key="2">
    <source>
        <dbReference type="Proteomes" id="UP001328107"/>
    </source>
</evidence>
<evidence type="ECO:0008006" key="3">
    <source>
        <dbReference type="Google" id="ProtNLM"/>
    </source>
</evidence>
<feature type="non-terminal residue" evidence="1">
    <location>
        <position position="98"/>
    </location>
</feature>
<evidence type="ECO:0000313" key="1">
    <source>
        <dbReference type="EMBL" id="GMR57037.1"/>
    </source>
</evidence>